<dbReference type="PANTHER" id="PTHR21321">
    <property type="entry name" value="PNAS-3 RELATED"/>
    <property type="match status" value="1"/>
</dbReference>
<dbReference type="RefSeq" id="WP_156005133.1">
    <property type="nucleotide sequence ID" value="NZ_CP045483.1"/>
</dbReference>
<dbReference type="SMART" id="SM00316">
    <property type="entry name" value="S1"/>
    <property type="match status" value="1"/>
</dbReference>
<dbReference type="CDD" id="cd05789">
    <property type="entry name" value="S1_Rrp4"/>
    <property type="match status" value="1"/>
</dbReference>
<dbReference type="OrthoDB" id="35160at2157"/>
<dbReference type="PROSITE" id="PS50126">
    <property type="entry name" value="S1"/>
    <property type="match status" value="1"/>
</dbReference>
<evidence type="ECO:0000313" key="7">
    <source>
        <dbReference type="EMBL" id="QGR18903.1"/>
    </source>
</evidence>
<dbReference type="InterPro" id="IPR054371">
    <property type="entry name" value="RRP4_N"/>
</dbReference>
<dbReference type="SUPFAM" id="SSF50249">
    <property type="entry name" value="Nucleic acid-binding proteins"/>
    <property type="match status" value="1"/>
</dbReference>
<comment type="subcellular location">
    <subcellularLocation>
        <location evidence="5">Cytoplasm</location>
    </subcellularLocation>
</comment>
<comment type="subunit">
    <text evidence="5">Component of the archaeal exosome complex. Forms a trimer of Rrp4 and/or Csl4 subunits. The trimer associates with an hexameric ring-like arrangement composed of 3 Rrp41-Rrp42 heterodimers.</text>
</comment>
<dbReference type="GO" id="GO:0005737">
    <property type="term" value="C:cytoplasm"/>
    <property type="evidence" value="ECO:0007669"/>
    <property type="project" value="UniProtKB-SubCell"/>
</dbReference>
<evidence type="ECO:0000256" key="1">
    <source>
        <dbReference type="ARBA" id="ARBA00009155"/>
    </source>
</evidence>
<dbReference type="GeneID" id="42797837"/>
<keyword evidence="2 5" id="KW-0963">Cytoplasm</keyword>
<evidence type="ECO:0000313" key="8">
    <source>
        <dbReference type="Proteomes" id="UP000423396"/>
    </source>
</evidence>
<dbReference type="GO" id="GO:0000178">
    <property type="term" value="C:exosome (RNase complex)"/>
    <property type="evidence" value="ECO:0007669"/>
    <property type="project" value="UniProtKB-KW"/>
</dbReference>
<evidence type="ECO:0000256" key="2">
    <source>
        <dbReference type="ARBA" id="ARBA00022490"/>
    </source>
</evidence>
<dbReference type="InterPro" id="IPR048565">
    <property type="entry name" value="S1_RRP4"/>
</dbReference>
<dbReference type="InterPro" id="IPR003029">
    <property type="entry name" value="S1_domain"/>
</dbReference>
<sequence>MVENSGSKIFYQDRSIVTPGDLIAEGEFQVPWSPYFYKIGNKYYSAITGLLSVKEGNIFEVIPLEGQRYYPRIGDTVIGLIEDIEIYGWIVDIKSFYSAYLPASSLLGRAIAPGEDLRRFLNIGDYILAKVEAYDRTINPVLTVKGKGLGRISSGIIVEISPAKVPRVIGKNKSMLEVLTSETGCDIQVAQNGRILVKCANSLSEEALISAINAIQSESHIKGLTERIRAYLREKLGGSKNDASAEAKTNT</sequence>
<dbReference type="GO" id="GO:0034475">
    <property type="term" value="P:U4 snRNA 3'-end processing"/>
    <property type="evidence" value="ECO:0007669"/>
    <property type="project" value="TreeGrafter"/>
</dbReference>
<dbReference type="SUPFAM" id="SSF110324">
    <property type="entry name" value="Ribosomal L27 protein-like"/>
    <property type="match status" value="1"/>
</dbReference>
<dbReference type="AlphaFoldDB" id="A0A650CM95"/>
<dbReference type="HAMAP" id="MF_00623">
    <property type="entry name" value="Exosome_Rrp4"/>
    <property type="match status" value="1"/>
</dbReference>
<dbReference type="KEGG" id="sazo:D1868_02145"/>
<evidence type="ECO:0000256" key="3">
    <source>
        <dbReference type="ARBA" id="ARBA00022835"/>
    </source>
</evidence>
<dbReference type="GO" id="GO:0000467">
    <property type="term" value="P:exonucleolytic trimming to generate mature 3'-end of 5.8S rRNA from tricistronic rRNA transcript (SSU-rRNA, 5.8S rRNA, LSU-rRNA)"/>
    <property type="evidence" value="ECO:0007669"/>
    <property type="project" value="TreeGrafter"/>
</dbReference>
<dbReference type="InterPro" id="IPR012340">
    <property type="entry name" value="NA-bd_OB-fold"/>
</dbReference>
<dbReference type="InterPro" id="IPR026699">
    <property type="entry name" value="Exosome_RNA_bind1/RRP40/RRP4"/>
</dbReference>
<feature type="domain" description="S1 motif" evidence="6">
    <location>
        <begin position="74"/>
        <end position="147"/>
    </location>
</feature>
<evidence type="ECO:0000256" key="4">
    <source>
        <dbReference type="ARBA" id="ARBA00022884"/>
    </source>
</evidence>
<comment type="similarity">
    <text evidence="1 5">Belongs to the RRP4 family.</text>
</comment>
<dbReference type="Gene3D" id="3.30.1370.10">
    <property type="entry name" value="K Homology domain, type 1"/>
    <property type="match status" value="1"/>
</dbReference>
<comment type="function">
    <text evidence="5">Non-catalytic component of the exosome, which is a complex involved in RNA degradation. Increases the RNA binding and the efficiency of RNA degradation. Confers strong poly(A) specificity to the exosome.</text>
</comment>
<dbReference type="Proteomes" id="UP000423396">
    <property type="component" value="Chromosome"/>
</dbReference>
<evidence type="ECO:0000259" key="6">
    <source>
        <dbReference type="PROSITE" id="PS50126"/>
    </source>
</evidence>
<dbReference type="SUPFAM" id="SSF54791">
    <property type="entry name" value="Eukaryotic type KH-domain (KH-domain type I)"/>
    <property type="match status" value="1"/>
</dbReference>
<organism evidence="7 8">
    <name type="scientific">Stygiolobus azoricus</name>
    <dbReference type="NCBI Taxonomy" id="41675"/>
    <lineage>
        <taxon>Archaea</taxon>
        <taxon>Thermoproteota</taxon>
        <taxon>Thermoprotei</taxon>
        <taxon>Sulfolobales</taxon>
        <taxon>Sulfolobaceae</taxon>
        <taxon>Stygiolobus</taxon>
    </lineage>
</organism>
<dbReference type="PANTHER" id="PTHR21321:SF4">
    <property type="entry name" value="EXOSOME COMPLEX COMPONENT RRP4"/>
    <property type="match status" value="1"/>
</dbReference>
<dbReference type="GO" id="GO:0008143">
    <property type="term" value="F:poly(A) binding"/>
    <property type="evidence" value="ECO:0007669"/>
    <property type="project" value="InterPro"/>
</dbReference>
<name>A0A650CM95_9CREN</name>
<dbReference type="GO" id="GO:0071051">
    <property type="term" value="P:poly(A)-dependent snoRNA 3'-end processing"/>
    <property type="evidence" value="ECO:0007669"/>
    <property type="project" value="TreeGrafter"/>
</dbReference>
<dbReference type="InterPro" id="IPR023474">
    <property type="entry name" value="Rrp4"/>
</dbReference>
<dbReference type="GO" id="GO:0071034">
    <property type="term" value="P:CUT catabolic process"/>
    <property type="evidence" value="ECO:0007669"/>
    <property type="project" value="TreeGrafter"/>
</dbReference>
<dbReference type="EMBL" id="CP045483">
    <property type="protein sequence ID" value="QGR18903.1"/>
    <property type="molecule type" value="Genomic_DNA"/>
</dbReference>
<proteinExistence type="inferred from homology"/>
<dbReference type="CDD" id="cd22524">
    <property type="entry name" value="KH-I_Rrp4_prokar"/>
    <property type="match status" value="1"/>
</dbReference>
<keyword evidence="4 5" id="KW-0694">RNA-binding</keyword>
<keyword evidence="8" id="KW-1185">Reference proteome</keyword>
<dbReference type="Gene3D" id="2.40.50.140">
    <property type="entry name" value="Nucleic acid-binding proteins"/>
    <property type="match status" value="1"/>
</dbReference>
<evidence type="ECO:0000256" key="5">
    <source>
        <dbReference type="HAMAP-Rule" id="MF_00623"/>
    </source>
</evidence>
<dbReference type="NCBIfam" id="NF003181">
    <property type="entry name" value="PRK04163.1-1"/>
    <property type="match status" value="1"/>
</dbReference>
<dbReference type="Pfam" id="PF22625">
    <property type="entry name" value="ECR1_N_2"/>
    <property type="match status" value="1"/>
</dbReference>
<reference evidence="7 8" key="1">
    <citation type="submission" date="2019-10" db="EMBL/GenBank/DDBJ databases">
        <title>Genome Sequences from Six Type Strain Members of the Archaeal Family Sulfolobaceae: Acidianus ambivalens, Acidianus infernus, Metallosphaera prunae, Stygiolobus azoricus, Sulfolobus metallicus, and Sulfurisphaera ohwakuensis.</title>
        <authorList>
            <person name="Counts J.A."/>
            <person name="Kelly R.M."/>
        </authorList>
    </citation>
    <scope>NUCLEOTIDE SEQUENCE [LARGE SCALE GENOMIC DNA]</scope>
    <source>
        <strain evidence="7 8">FC6</strain>
    </source>
</reference>
<dbReference type="Gene3D" id="2.40.50.100">
    <property type="match status" value="1"/>
</dbReference>
<protein>
    <recommendedName>
        <fullName evidence="5">Exosome complex component Rrp4</fullName>
    </recommendedName>
</protein>
<dbReference type="InterPro" id="IPR004088">
    <property type="entry name" value="KH_dom_type_1"/>
</dbReference>
<gene>
    <name evidence="5" type="primary">rrp4</name>
    <name evidence="7" type="ORF">D1868_02145</name>
</gene>
<dbReference type="Pfam" id="PF15985">
    <property type="entry name" value="KH_6"/>
    <property type="match status" value="1"/>
</dbReference>
<dbReference type="InterPro" id="IPR036612">
    <property type="entry name" value="KH_dom_type_1_sf"/>
</dbReference>
<keyword evidence="3 5" id="KW-0271">Exosome</keyword>
<accession>A0A650CM95</accession>